<evidence type="ECO:0000313" key="2">
    <source>
        <dbReference type="EMBL" id="OGZ43633.1"/>
    </source>
</evidence>
<dbReference type="Pfam" id="PF01458">
    <property type="entry name" value="SUFBD_core"/>
    <property type="match status" value="1"/>
</dbReference>
<dbReference type="SUPFAM" id="SSF101960">
    <property type="entry name" value="Stabilizer of iron transporter SufD"/>
    <property type="match status" value="1"/>
</dbReference>
<proteinExistence type="predicted"/>
<dbReference type="EMBL" id="MHNK01000012">
    <property type="protein sequence ID" value="OGZ43633.1"/>
    <property type="molecule type" value="Genomic_DNA"/>
</dbReference>
<comment type="caution">
    <text evidence="2">The sequence shown here is derived from an EMBL/GenBank/DDBJ whole genome shotgun (WGS) entry which is preliminary data.</text>
</comment>
<dbReference type="AlphaFoldDB" id="A0A1G2FZX3"/>
<name>A0A1G2FZX3_9BACT</name>
<evidence type="ECO:0000313" key="3">
    <source>
        <dbReference type="Proteomes" id="UP000177480"/>
    </source>
</evidence>
<gene>
    <name evidence="2" type="ORF">A2719_01495</name>
</gene>
<dbReference type="InterPro" id="IPR055346">
    <property type="entry name" value="Fe-S_cluster_assembly_SufBD"/>
</dbReference>
<reference evidence="2 3" key="1">
    <citation type="journal article" date="2016" name="Nat. Commun.">
        <title>Thousands of microbial genomes shed light on interconnected biogeochemical processes in an aquifer system.</title>
        <authorList>
            <person name="Anantharaman K."/>
            <person name="Brown C.T."/>
            <person name="Hug L.A."/>
            <person name="Sharon I."/>
            <person name="Castelle C.J."/>
            <person name="Probst A.J."/>
            <person name="Thomas B.C."/>
            <person name="Singh A."/>
            <person name="Wilkins M.J."/>
            <person name="Karaoz U."/>
            <person name="Brodie E.L."/>
            <person name="Williams K.H."/>
            <person name="Hubbard S.S."/>
            <person name="Banfield J.F."/>
        </authorList>
    </citation>
    <scope>NUCLEOTIDE SEQUENCE [LARGE SCALE GENOMIC DNA]</scope>
</reference>
<feature type="domain" description="SUF system FeS cluster assembly SufBD core" evidence="1">
    <location>
        <begin position="130"/>
        <end position="350"/>
    </location>
</feature>
<evidence type="ECO:0000259" key="1">
    <source>
        <dbReference type="Pfam" id="PF01458"/>
    </source>
</evidence>
<dbReference type="InterPro" id="IPR037284">
    <property type="entry name" value="SUF_FeS_clus_asmbl_SufBD_sf"/>
</dbReference>
<dbReference type="PANTHER" id="PTHR43575">
    <property type="entry name" value="PROTEIN ABCI7, CHLOROPLASTIC"/>
    <property type="match status" value="1"/>
</dbReference>
<dbReference type="PANTHER" id="PTHR43575:SF1">
    <property type="entry name" value="PROTEIN ABCI7, CHLOROPLASTIC"/>
    <property type="match status" value="1"/>
</dbReference>
<dbReference type="GO" id="GO:0016226">
    <property type="term" value="P:iron-sulfur cluster assembly"/>
    <property type="evidence" value="ECO:0007669"/>
    <property type="project" value="InterPro"/>
</dbReference>
<protein>
    <recommendedName>
        <fullName evidence="1">SUF system FeS cluster assembly SufBD core domain-containing protein</fullName>
    </recommendedName>
</protein>
<sequence length="376" mass="40753">MFTLVESARIAASEPQWAALSRKEAAKAFLSCVAPSEREEAWRYTAIDGFDFAGLRSSKAAIKFSSPFVARMEDVIKEKQKMLGAMLSGSKAVPDKLDFLNRSFWTSGYLVVVPDNINAGTIEIGIESGITRNAIMMGANSSAEIIEHVAGGRGLNSNFTEVHAPADAKVTVYSVHDVADAVSEFSYKRAYIGRNSAVNWNVGQFGGLLSRIKVDNFFLGEGAHSNTVCVFSGTGKQHMDLSTNAFHSVPNTSNNIIVRGALKDGASEVYRGMIKIEKTAPGTSSYLSDHAIMLGENAVANSIPSLMIDNSEVQCSHSASTGQVDEEKMLYLMSRGLSREQSEAMIVEGFYAPIINAIPSPAIREKMMGMIRKRLL</sequence>
<accession>A0A1G2FZX3</accession>
<organism evidence="2 3">
    <name type="scientific">Candidatus Ryanbacteria bacterium RIFCSPHIGHO2_01_FULL_45_22</name>
    <dbReference type="NCBI Taxonomy" id="1802114"/>
    <lineage>
        <taxon>Bacteria</taxon>
        <taxon>Candidatus Ryaniibacteriota</taxon>
    </lineage>
</organism>
<dbReference type="STRING" id="1802114.A2719_01495"/>
<dbReference type="Proteomes" id="UP000177480">
    <property type="component" value="Unassembled WGS sequence"/>
</dbReference>
<dbReference type="InterPro" id="IPR000825">
    <property type="entry name" value="SUF_FeS_clus_asmbl_SufBD_core"/>
</dbReference>